<feature type="domain" description="CRAL-TRIO" evidence="1">
    <location>
        <begin position="408"/>
        <end position="475"/>
    </location>
</feature>
<reference evidence="3" key="2">
    <citation type="submission" date="2018-07" db="EMBL/GenBank/DDBJ databases">
        <authorList>
            <person name="Quirk P.G."/>
            <person name="Krulwich T.A."/>
        </authorList>
    </citation>
    <scope>NUCLEOTIDE SEQUENCE</scope>
</reference>
<gene>
    <name evidence="3" type="primary">CSON010066</name>
</gene>
<dbReference type="CDD" id="cd00170">
    <property type="entry name" value="SEC14"/>
    <property type="match status" value="3"/>
</dbReference>
<feature type="domain" description="CRAL-TRIO" evidence="1">
    <location>
        <begin position="113"/>
        <end position="234"/>
    </location>
</feature>
<dbReference type="EMBL" id="UFQT01000407">
    <property type="protein sequence ID" value="SSX24015.1"/>
    <property type="molecule type" value="Genomic_DNA"/>
</dbReference>
<name>A0A336M194_CULSO</name>
<reference evidence="2" key="1">
    <citation type="submission" date="2018-04" db="EMBL/GenBank/DDBJ databases">
        <authorList>
            <person name="Go L.Y."/>
            <person name="Mitchell J.A."/>
        </authorList>
    </citation>
    <scope>NUCLEOTIDE SEQUENCE</scope>
    <source>
        <tissue evidence="2">Whole organism</tissue>
    </source>
</reference>
<organism evidence="3">
    <name type="scientific">Culicoides sonorensis</name>
    <name type="common">Biting midge</name>
    <dbReference type="NCBI Taxonomy" id="179676"/>
    <lineage>
        <taxon>Eukaryota</taxon>
        <taxon>Metazoa</taxon>
        <taxon>Ecdysozoa</taxon>
        <taxon>Arthropoda</taxon>
        <taxon>Hexapoda</taxon>
        <taxon>Insecta</taxon>
        <taxon>Pterygota</taxon>
        <taxon>Neoptera</taxon>
        <taxon>Endopterygota</taxon>
        <taxon>Diptera</taxon>
        <taxon>Nematocera</taxon>
        <taxon>Chironomoidea</taxon>
        <taxon>Ceratopogonidae</taxon>
        <taxon>Ceratopogoninae</taxon>
        <taxon>Culicoides</taxon>
        <taxon>Monoculicoides</taxon>
    </lineage>
</organism>
<dbReference type="AlphaFoldDB" id="A0A336M194"/>
<dbReference type="EMBL" id="UFQS01000407">
    <property type="protein sequence ID" value="SSX03650.1"/>
    <property type="molecule type" value="Genomic_DNA"/>
</dbReference>
<dbReference type="GO" id="GO:0016020">
    <property type="term" value="C:membrane"/>
    <property type="evidence" value="ECO:0007669"/>
    <property type="project" value="TreeGrafter"/>
</dbReference>
<dbReference type="PANTHER" id="PTHR10174">
    <property type="entry name" value="ALPHA-TOCOPHEROL TRANSFER PROTEIN-RELATED"/>
    <property type="match status" value="1"/>
</dbReference>
<evidence type="ECO:0000259" key="1">
    <source>
        <dbReference type="PROSITE" id="PS50191"/>
    </source>
</evidence>
<sequence length="771" mass="89927">MSLKFDFDLNTALKRENVSLEILSHLRKGLEGDVAQWISDHQLLLFYMAFEQNIEKTRKAIKNYAKMKRNNSIYFHYRDPTQFFFLPVTPQKMSLVYGGLSTSDTSKFCFDTTIKTVLMVIDSCLNAQGPRNGLILIYDAKNFNFGHIRRITLSSIIFLCEYTQKCLPCKLKEIHLINCEWYLEAISTIFKPFLDNGWKLLFHRPTTDYQNLFNGNIPQNCLPSDLGGNLESIEALHKTHSERLLRMKEYFKDEENQENVSSEVLSEIRRVDFEGLSECISDHQLLLFFVAYKRDMEKTRNAIKNYFKYKKNFTHFFLNRDPKCDDIQQCLENQYNFFLPVTPLKMSVVYAAFRNSDPSKFFHDNAIKTYLMVIDACLNVHGPKNGLILLFDCKNSKIGHLKRVNKCLPVKLEEIHILNPPFYLETVLALCRPFMKHDRKLFVHTPTNDYSKLFNGKIPPDCLPSDFGGSLDSIEELHKKNTELLMKMRHYFTDEEKKLVALKRENVSLRTLSQLRESNPEGMPKCITDHQLLLFYCACNHDMDATQNTIKNYYKHKKDVPIFFHNRDPSCNFIQNCLDNLIFFYLPVTTNNMSVIYGGMRNPDPSVYFIDTAIKAFLMVIDSCLNAHGPRSGLIFIYDAKNVHYGHIRRMKLKSIKIFCNYVQESLPGKLAEIHIINAPFYFETIMALVRPFMKSDRNLFIHGPSNNYGKIFEGKIPLDCLPSELGGHLDSIEELHKRHSERLLKLKNYFIDEEKQFSIITSIHNEQSNF</sequence>
<dbReference type="InterPro" id="IPR036865">
    <property type="entry name" value="CRAL-TRIO_dom_sf"/>
</dbReference>
<dbReference type="SUPFAM" id="SSF46938">
    <property type="entry name" value="CRAL/TRIO N-terminal domain"/>
    <property type="match status" value="3"/>
</dbReference>
<protein>
    <submittedName>
        <fullName evidence="3">CSON010066 protein</fullName>
    </submittedName>
</protein>
<dbReference type="GO" id="GO:1902936">
    <property type="term" value="F:phosphatidylinositol bisphosphate binding"/>
    <property type="evidence" value="ECO:0007669"/>
    <property type="project" value="TreeGrafter"/>
</dbReference>
<dbReference type="PANTHER" id="PTHR10174:SF130">
    <property type="entry name" value="ALPHA-TOCOPHEROL TRANSFER PROTEIN-LIKE"/>
    <property type="match status" value="1"/>
</dbReference>
<evidence type="ECO:0000313" key="2">
    <source>
        <dbReference type="EMBL" id="SSX03650.1"/>
    </source>
</evidence>
<accession>A0A336M194</accession>
<dbReference type="InterPro" id="IPR001251">
    <property type="entry name" value="CRAL-TRIO_dom"/>
</dbReference>
<dbReference type="Pfam" id="PF00650">
    <property type="entry name" value="CRAL_TRIO"/>
    <property type="match status" value="3"/>
</dbReference>
<dbReference type="Gene3D" id="3.40.525.10">
    <property type="entry name" value="CRAL-TRIO lipid binding domain"/>
    <property type="match status" value="3"/>
</dbReference>
<dbReference type="PROSITE" id="PS50191">
    <property type="entry name" value="CRAL_TRIO"/>
    <property type="match status" value="3"/>
</dbReference>
<dbReference type="SMART" id="SM00516">
    <property type="entry name" value="SEC14"/>
    <property type="match status" value="3"/>
</dbReference>
<evidence type="ECO:0000313" key="3">
    <source>
        <dbReference type="EMBL" id="SSX24015.1"/>
    </source>
</evidence>
<dbReference type="SUPFAM" id="SSF52087">
    <property type="entry name" value="CRAL/TRIO domain"/>
    <property type="match status" value="3"/>
</dbReference>
<feature type="domain" description="CRAL-TRIO" evidence="1">
    <location>
        <begin position="579"/>
        <end position="734"/>
    </location>
</feature>
<proteinExistence type="predicted"/>
<dbReference type="VEuPathDB" id="VectorBase:CSON010066"/>
<dbReference type="InterPro" id="IPR036273">
    <property type="entry name" value="CRAL/TRIO_N_dom_sf"/>
</dbReference>